<gene>
    <name evidence="1" type="ORF">MAR_035425</name>
</gene>
<reference evidence="1" key="1">
    <citation type="submission" date="2022-11" db="EMBL/GenBank/DDBJ databases">
        <title>Centuries of genome instability and evolution in soft-shell clam transmissible cancer (bioRxiv).</title>
        <authorList>
            <person name="Hart S.F.M."/>
            <person name="Yonemitsu M.A."/>
            <person name="Giersch R.M."/>
            <person name="Beal B.F."/>
            <person name="Arriagada G."/>
            <person name="Davis B.W."/>
            <person name="Ostrander E.A."/>
            <person name="Goff S.P."/>
            <person name="Metzger M.J."/>
        </authorList>
    </citation>
    <scope>NUCLEOTIDE SEQUENCE</scope>
    <source>
        <strain evidence="1">MELC-2E11</strain>
        <tissue evidence="1">Siphon/mantle</tissue>
    </source>
</reference>
<dbReference type="EMBL" id="CP111018">
    <property type="protein sequence ID" value="WAR10349.1"/>
    <property type="molecule type" value="Genomic_DNA"/>
</dbReference>
<evidence type="ECO:0000313" key="1">
    <source>
        <dbReference type="EMBL" id="WAR10349.1"/>
    </source>
</evidence>
<protein>
    <submittedName>
        <fullName evidence="1">Uncharacterized protein</fullName>
    </submittedName>
</protein>
<organism evidence="1 2">
    <name type="scientific">Mya arenaria</name>
    <name type="common">Soft-shell clam</name>
    <dbReference type="NCBI Taxonomy" id="6604"/>
    <lineage>
        <taxon>Eukaryota</taxon>
        <taxon>Metazoa</taxon>
        <taxon>Spiralia</taxon>
        <taxon>Lophotrochozoa</taxon>
        <taxon>Mollusca</taxon>
        <taxon>Bivalvia</taxon>
        <taxon>Autobranchia</taxon>
        <taxon>Heteroconchia</taxon>
        <taxon>Euheterodonta</taxon>
        <taxon>Imparidentia</taxon>
        <taxon>Neoheterodontei</taxon>
        <taxon>Myida</taxon>
        <taxon>Myoidea</taxon>
        <taxon>Myidae</taxon>
        <taxon>Mya</taxon>
    </lineage>
</organism>
<dbReference type="PANTHER" id="PTHR46579:SF1">
    <property type="entry name" value="F5_8 TYPE C DOMAIN-CONTAINING PROTEIN"/>
    <property type="match status" value="1"/>
</dbReference>
<feature type="non-terminal residue" evidence="1">
    <location>
        <position position="350"/>
    </location>
</feature>
<keyword evidence="2" id="KW-1185">Reference proteome</keyword>
<evidence type="ECO:0000313" key="2">
    <source>
        <dbReference type="Proteomes" id="UP001164746"/>
    </source>
</evidence>
<accession>A0ABY7EML8</accession>
<sequence length="350" mass="39679">LWPLFLAINELNPRARFSRQNPLLIGIWQGKGKPPFQSYLKGVSSQLNHLYSEGIHMQFDGQDIAVKVKSACGVFDLPAKASVLNMMYFNGQFPCITCEAEGKTVKQGKGYARYYPDRKGHYKLRTHDEVQGCMVQGTVKKPVKGFKGASGLSSIETYSSCGLNMHNTCAHLIHFVKLWGPLWAWSCFSFEDNNAMLLQAVHGTGMVTKQSMWYKQIQATLRSNSLDEVESRAWKITYKANNCDVCGKMVPFESSGIEQDLLEKLGVDEQCVKIIERVSLQGQQFSSSKYARMKKRICSYVLYDDSKVGYIKYFAIVTTSDTVYAVLDMYEVSNDIQFFLIFQLESTYCL</sequence>
<dbReference type="PANTHER" id="PTHR46579">
    <property type="entry name" value="F5/8 TYPE C DOMAIN-CONTAINING PROTEIN-RELATED"/>
    <property type="match status" value="1"/>
</dbReference>
<dbReference type="Proteomes" id="UP001164746">
    <property type="component" value="Chromosome 7"/>
</dbReference>
<proteinExistence type="predicted"/>
<name>A0ABY7EML8_MYAAR</name>